<dbReference type="NCBIfam" id="NF038403">
    <property type="entry name" value="perm_prefix_1"/>
    <property type="match status" value="1"/>
</dbReference>
<feature type="transmembrane region" description="Helical" evidence="1">
    <location>
        <begin position="121"/>
        <end position="140"/>
    </location>
</feature>
<accession>A0ABV5NJP1</accession>
<gene>
    <name evidence="2" type="ORF">ACFFR3_13100</name>
</gene>
<organism evidence="2 3">
    <name type="scientific">Nonomuraea salmonea</name>
    <dbReference type="NCBI Taxonomy" id="46181"/>
    <lineage>
        <taxon>Bacteria</taxon>
        <taxon>Bacillati</taxon>
        <taxon>Actinomycetota</taxon>
        <taxon>Actinomycetes</taxon>
        <taxon>Streptosporangiales</taxon>
        <taxon>Streptosporangiaceae</taxon>
        <taxon>Nonomuraea</taxon>
    </lineage>
</organism>
<evidence type="ECO:0000313" key="2">
    <source>
        <dbReference type="EMBL" id="MFB9470451.1"/>
    </source>
</evidence>
<feature type="transmembrane region" description="Helical" evidence="1">
    <location>
        <begin position="79"/>
        <end position="101"/>
    </location>
</feature>
<evidence type="ECO:0000256" key="1">
    <source>
        <dbReference type="SAM" id="Phobius"/>
    </source>
</evidence>
<name>A0ABV5NJP1_9ACTN</name>
<evidence type="ECO:0000313" key="3">
    <source>
        <dbReference type="Proteomes" id="UP001589568"/>
    </source>
</evidence>
<comment type="caution">
    <text evidence="2">The sequence shown here is derived from an EMBL/GenBank/DDBJ whole genome shotgun (WGS) entry which is preliminary data.</text>
</comment>
<dbReference type="InterPro" id="IPR047928">
    <property type="entry name" value="Perm_prefix_1"/>
</dbReference>
<keyword evidence="3" id="KW-1185">Reference proteome</keyword>
<reference evidence="2 3" key="1">
    <citation type="submission" date="2024-09" db="EMBL/GenBank/DDBJ databases">
        <authorList>
            <person name="Sun Q."/>
            <person name="Mori K."/>
        </authorList>
    </citation>
    <scope>NUCLEOTIDE SEQUENCE [LARGE SCALE GENOMIC DNA]</scope>
    <source>
        <strain evidence="2 3">JCM 3324</strain>
    </source>
</reference>
<keyword evidence="1" id="KW-1133">Transmembrane helix</keyword>
<keyword evidence="1" id="KW-0472">Membrane</keyword>
<keyword evidence="1" id="KW-0812">Transmembrane</keyword>
<dbReference type="RefSeq" id="WP_364366628.1">
    <property type="nucleotide sequence ID" value="NZ_JBHMCF010000011.1"/>
</dbReference>
<proteinExistence type="predicted"/>
<dbReference type="EMBL" id="JBHMCF010000011">
    <property type="protein sequence ID" value="MFB9470451.1"/>
    <property type="molecule type" value="Genomic_DNA"/>
</dbReference>
<protein>
    <submittedName>
        <fullName evidence="2">Permease prefix domain 1-containing protein</fullName>
    </submittedName>
</protein>
<feature type="transmembrane region" description="Helical" evidence="1">
    <location>
        <begin position="152"/>
        <end position="179"/>
    </location>
</feature>
<feature type="transmembrane region" description="Helical" evidence="1">
    <location>
        <begin position="191"/>
        <end position="209"/>
    </location>
</feature>
<dbReference type="Proteomes" id="UP001589568">
    <property type="component" value="Unassembled WGS sequence"/>
</dbReference>
<sequence>MLIDDYVAELDRAVCGPPGPKHDLVVEARDSLLDTAEAFEAEGLDRAEAERRAVEEFGEVAEIAPGFQLELTAASGRRLGMLLFVSVPITVAMWSMLWRLYPADASAWLDRPDWYGPLSRLLDVLQLGTGLYGGLVVFALSRGARWIRRPRLAVRSMGIMVWTALPLTGVLAMVLSFAVDAPNSLESLPALLANLVTSAMWGLQLYGAARCVRVTRA</sequence>